<accession>T1EFK8</accession>
<keyword evidence="5" id="KW-0812">Transmembrane</keyword>
<dbReference type="CDD" id="cd03784">
    <property type="entry name" value="GT1_Gtf-like"/>
    <property type="match status" value="1"/>
</dbReference>
<comment type="similarity">
    <text evidence="1 4">Belongs to the UDP-glycosyltransferase family.</text>
</comment>
<dbReference type="PROSITE" id="PS00375">
    <property type="entry name" value="UDPGT"/>
    <property type="match status" value="1"/>
</dbReference>
<reference evidence="6 8" key="2">
    <citation type="journal article" date="2013" name="Nature">
        <title>Insights into bilaterian evolution from three spiralian genomes.</title>
        <authorList>
            <person name="Simakov O."/>
            <person name="Marletaz F."/>
            <person name="Cho S.J."/>
            <person name="Edsinger-Gonzales E."/>
            <person name="Havlak P."/>
            <person name="Hellsten U."/>
            <person name="Kuo D.H."/>
            <person name="Larsson T."/>
            <person name="Lv J."/>
            <person name="Arendt D."/>
            <person name="Savage R."/>
            <person name="Osoegawa K."/>
            <person name="de Jong P."/>
            <person name="Grimwood J."/>
            <person name="Chapman J.A."/>
            <person name="Shapiro H."/>
            <person name="Aerts A."/>
            <person name="Otillar R.P."/>
            <person name="Terry A.Y."/>
            <person name="Boore J.L."/>
            <person name="Grigoriev I.V."/>
            <person name="Lindberg D.R."/>
            <person name="Seaver E.C."/>
            <person name="Weisblat D.A."/>
            <person name="Putnam N.H."/>
            <person name="Rokhsar D.S."/>
        </authorList>
    </citation>
    <scope>NUCLEOTIDE SEQUENCE</scope>
</reference>
<comment type="catalytic activity">
    <reaction evidence="5">
        <text>glucuronate acceptor + UDP-alpha-D-glucuronate = acceptor beta-D-glucuronoside + UDP + H(+)</text>
        <dbReference type="Rhea" id="RHEA:21032"/>
        <dbReference type="ChEBI" id="CHEBI:15378"/>
        <dbReference type="ChEBI" id="CHEBI:58052"/>
        <dbReference type="ChEBI" id="CHEBI:58223"/>
        <dbReference type="ChEBI" id="CHEBI:132367"/>
        <dbReference type="ChEBI" id="CHEBI:132368"/>
        <dbReference type="EC" id="2.4.1.17"/>
    </reaction>
</comment>
<evidence type="ECO:0000313" key="8">
    <source>
        <dbReference type="Proteomes" id="UP000015101"/>
    </source>
</evidence>
<dbReference type="InParanoid" id="T1EFK8"/>
<dbReference type="EnsemblMetazoa" id="HelroT112580">
    <property type="protein sequence ID" value="HelroP112580"/>
    <property type="gene ID" value="HelroG112580"/>
</dbReference>
<name>T1EFK8_HELRO</name>
<sequence>MCTLILPKYLNVPFVSLANSYFAFDVRSPALPSFSFRYFQAEDNQKEMSFFVRFKQLMIFLFFSSSLSPLNRNLTLLHKYSPEYDTWEDLLRESLLFFHEVDHHFGNFLPVFPNHISTAGLTGIPAKNLPENILNFVNGRIVDGKELGLILMTFGSNVNYMSRSTMKKFLNAFGLLNETVIAKFSIDKKDLELISSIPPNVMVLKWLPQNDILGHPSTKLFITHCGNNGQHEALYHGVPMLGFPLFAEQHMNCKRMTVGGFGLSLNILSFTEDELLQTILDLLQNPKYENSIQHMSEAFRDQPMTAQERIVFWIEHVIKHGGSHLRSSAMDLPLYQFLCLDSVGCLLMIIISTLFFFAQLLILLWKKVAKHYKVKSSRNQLKKRS</sequence>
<dbReference type="OMA" id="ERIVFWI"/>
<evidence type="ECO:0000256" key="5">
    <source>
        <dbReference type="RuleBase" id="RU362059"/>
    </source>
</evidence>
<organism evidence="7 8">
    <name type="scientific">Helobdella robusta</name>
    <name type="common">Californian leech</name>
    <dbReference type="NCBI Taxonomy" id="6412"/>
    <lineage>
        <taxon>Eukaryota</taxon>
        <taxon>Metazoa</taxon>
        <taxon>Spiralia</taxon>
        <taxon>Lophotrochozoa</taxon>
        <taxon>Annelida</taxon>
        <taxon>Clitellata</taxon>
        <taxon>Hirudinea</taxon>
        <taxon>Rhynchobdellida</taxon>
        <taxon>Glossiphoniidae</taxon>
        <taxon>Helobdella</taxon>
    </lineage>
</organism>
<evidence type="ECO:0000256" key="2">
    <source>
        <dbReference type="ARBA" id="ARBA00022676"/>
    </source>
</evidence>
<dbReference type="Pfam" id="PF00201">
    <property type="entry name" value="UDPGT"/>
    <property type="match status" value="1"/>
</dbReference>
<evidence type="ECO:0000313" key="6">
    <source>
        <dbReference type="EMBL" id="ESO01586.1"/>
    </source>
</evidence>
<dbReference type="FunFam" id="3.40.50.2000:FF:000427">
    <property type="entry name" value="UDP-glucuronosyltransferase"/>
    <property type="match status" value="1"/>
</dbReference>
<keyword evidence="5" id="KW-1133">Transmembrane helix</keyword>
<reference evidence="8" key="1">
    <citation type="submission" date="2012-12" db="EMBL/GenBank/DDBJ databases">
        <authorList>
            <person name="Hellsten U."/>
            <person name="Grimwood J."/>
            <person name="Chapman J.A."/>
            <person name="Shapiro H."/>
            <person name="Aerts A."/>
            <person name="Otillar R.P."/>
            <person name="Terry A.Y."/>
            <person name="Boore J.L."/>
            <person name="Simakov O."/>
            <person name="Marletaz F."/>
            <person name="Cho S.-J."/>
            <person name="Edsinger-Gonzales E."/>
            <person name="Havlak P."/>
            <person name="Kuo D.-H."/>
            <person name="Larsson T."/>
            <person name="Lv J."/>
            <person name="Arendt D."/>
            <person name="Savage R."/>
            <person name="Osoegawa K."/>
            <person name="de Jong P."/>
            <person name="Lindberg D.R."/>
            <person name="Seaver E.C."/>
            <person name="Weisblat D.A."/>
            <person name="Putnam N.H."/>
            <person name="Grigoriev I.V."/>
            <person name="Rokhsar D.S."/>
        </authorList>
    </citation>
    <scope>NUCLEOTIDE SEQUENCE</scope>
</reference>
<evidence type="ECO:0000256" key="4">
    <source>
        <dbReference type="RuleBase" id="RU003718"/>
    </source>
</evidence>
<dbReference type="OrthoDB" id="5835829at2759"/>
<dbReference type="RefSeq" id="XP_009020240.1">
    <property type="nucleotide sequence ID" value="XM_009021992.1"/>
</dbReference>
<dbReference type="FunCoup" id="T1EFK8">
    <property type="interactions" value="122"/>
</dbReference>
<dbReference type="GO" id="GO:0015020">
    <property type="term" value="F:glucuronosyltransferase activity"/>
    <property type="evidence" value="ECO:0007669"/>
    <property type="project" value="UniProtKB-EC"/>
</dbReference>
<dbReference type="InterPro" id="IPR050271">
    <property type="entry name" value="UDP-glycosyltransferase"/>
</dbReference>
<dbReference type="Gene3D" id="3.40.50.2000">
    <property type="entry name" value="Glycogen Phosphorylase B"/>
    <property type="match status" value="1"/>
</dbReference>
<dbReference type="GeneID" id="20195360"/>
<evidence type="ECO:0000256" key="1">
    <source>
        <dbReference type="ARBA" id="ARBA00009995"/>
    </source>
</evidence>
<dbReference type="KEGG" id="hro:HELRODRAFT_112580"/>
<dbReference type="HOGENOM" id="CLU_012949_2_0_1"/>
<dbReference type="SUPFAM" id="SSF53756">
    <property type="entry name" value="UDP-Glycosyltransferase/glycogen phosphorylase"/>
    <property type="match status" value="1"/>
</dbReference>
<evidence type="ECO:0000256" key="3">
    <source>
        <dbReference type="ARBA" id="ARBA00022679"/>
    </source>
</evidence>
<keyword evidence="3 4" id="KW-0808">Transferase</keyword>
<dbReference type="CTD" id="20195360"/>
<dbReference type="eggNOG" id="KOG1192">
    <property type="taxonomic scope" value="Eukaryota"/>
</dbReference>
<dbReference type="EC" id="2.4.1.17" evidence="5"/>
<dbReference type="GO" id="GO:0016020">
    <property type="term" value="C:membrane"/>
    <property type="evidence" value="ECO:0007669"/>
    <property type="project" value="UniProtKB-SubCell"/>
</dbReference>
<keyword evidence="2 4" id="KW-0328">Glycosyltransferase</keyword>
<dbReference type="PANTHER" id="PTHR48043:SF145">
    <property type="entry name" value="FI06409P-RELATED"/>
    <property type="match status" value="1"/>
</dbReference>
<dbReference type="STRING" id="6412.T1EFK8"/>
<dbReference type="PANTHER" id="PTHR48043">
    <property type="entry name" value="EG:EG0003.4 PROTEIN-RELATED"/>
    <property type="match status" value="1"/>
</dbReference>
<protein>
    <recommendedName>
        <fullName evidence="5">UDP-glucuronosyltransferase</fullName>
        <ecNumber evidence="5">2.4.1.17</ecNumber>
    </recommendedName>
</protein>
<gene>
    <name evidence="7" type="primary">20195360</name>
    <name evidence="6" type="ORF">HELRODRAFT_112580</name>
</gene>
<proteinExistence type="inferred from homology"/>
<feature type="transmembrane region" description="Helical" evidence="5">
    <location>
        <begin position="346"/>
        <end position="365"/>
    </location>
</feature>
<keyword evidence="8" id="KW-1185">Reference proteome</keyword>
<comment type="subcellular location">
    <subcellularLocation>
        <location evidence="5">Membrane</location>
        <topology evidence="5">Single-pass membrane protein</topology>
    </subcellularLocation>
</comment>
<evidence type="ECO:0000313" key="7">
    <source>
        <dbReference type="EnsemblMetazoa" id="HelroP112580"/>
    </source>
</evidence>
<reference evidence="7" key="3">
    <citation type="submission" date="2015-06" db="UniProtKB">
        <authorList>
            <consortium name="EnsemblMetazoa"/>
        </authorList>
    </citation>
    <scope>IDENTIFICATION</scope>
</reference>
<dbReference type="EMBL" id="KB096743">
    <property type="protein sequence ID" value="ESO01586.1"/>
    <property type="molecule type" value="Genomic_DNA"/>
</dbReference>
<dbReference type="EMBL" id="AMQM01004953">
    <property type="status" value="NOT_ANNOTATED_CDS"/>
    <property type="molecule type" value="Genomic_DNA"/>
</dbReference>
<dbReference type="InterPro" id="IPR002213">
    <property type="entry name" value="UDP_glucos_trans"/>
</dbReference>
<dbReference type="InterPro" id="IPR035595">
    <property type="entry name" value="UDP_glycos_trans_CS"/>
</dbReference>
<dbReference type="Proteomes" id="UP000015101">
    <property type="component" value="Unassembled WGS sequence"/>
</dbReference>
<dbReference type="GO" id="GO:0008194">
    <property type="term" value="F:UDP-glycosyltransferase activity"/>
    <property type="evidence" value="ECO:0000318"/>
    <property type="project" value="GO_Central"/>
</dbReference>
<keyword evidence="5" id="KW-0472">Membrane</keyword>
<dbReference type="AlphaFoldDB" id="T1EFK8"/>